<dbReference type="InterPro" id="IPR008984">
    <property type="entry name" value="SMAD_FHA_dom_sf"/>
</dbReference>
<sequence length="77" mass="8301">MSQCDLHKSMLYTIGSIGETVSIGRDRKCGIALAIDAQGVSRIHGFLKWSAQEVSSLTSTACQNKQVSALLHNQPVN</sequence>
<feature type="domain" description="FHA" evidence="1">
    <location>
        <begin position="21"/>
        <end position="44"/>
    </location>
</feature>
<comment type="caution">
    <text evidence="2">The sequence shown here is derived from an EMBL/GenBank/DDBJ whole genome shotgun (WGS) entry which is preliminary data.</text>
</comment>
<name>A0AAD5M1H3_PARTN</name>
<dbReference type="EMBL" id="JAHQIW010000578">
    <property type="protein sequence ID" value="KAJ1348893.1"/>
    <property type="molecule type" value="Genomic_DNA"/>
</dbReference>
<organism evidence="2 3">
    <name type="scientific">Parelaphostrongylus tenuis</name>
    <name type="common">Meningeal worm</name>
    <dbReference type="NCBI Taxonomy" id="148309"/>
    <lineage>
        <taxon>Eukaryota</taxon>
        <taxon>Metazoa</taxon>
        <taxon>Ecdysozoa</taxon>
        <taxon>Nematoda</taxon>
        <taxon>Chromadorea</taxon>
        <taxon>Rhabditida</taxon>
        <taxon>Rhabditina</taxon>
        <taxon>Rhabditomorpha</taxon>
        <taxon>Strongyloidea</taxon>
        <taxon>Metastrongylidae</taxon>
        <taxon>Parelaphostrongylus</taxon>
    </lineage>
</organism>
<evidence type="ECO:0000313" key="3">
    <source>
        <dbReference type="Proteomes" id="UP001196413"/>
    </source>
</evidence>
<dbReference type="PROSITE" id="PS50006">
    <property type="entry name" value="FHA_DOMAIN"/>
    <property type="match status" value="1"/>
</dbReference>
<protein>
    <recommendedName>
        <fullName evidence="1">FHA domain-containing protein</fullName>
    </recommendedName>
</protein>
<dbReference type="SUPFAM" id="SSF49879">
    <property type="entry name" value="SMAD/FHA domain"/>
    <property type="match status" value="1"/>
</dbReference>
<keyword evidence="3" id="KW-1185">Reference proteome</keyword>
<reference evidence="2" key="1">
    <citation type="submission" date="2021-06" db="EMBL/GenBank/DDBJ databases">
        <title>Parelaphostrongylus tenuis whole genome reference sequence.</title>
        <authorList>
            <person name="Garwood T.J."/>
            <person name="Larsen P.A."/>
            <person name="Fountain-Jones N.M."/>
            <person name="Garbe J.R."/>
            <person name="Macchietto M.G."/>
            <person name="Kania S.A."/>
            <person name="Gerhold R.W."/>
            <person name="Richards J.E."/>
            <person name="Wolf T.M."/>
        </authorList>
    </citation>
    <scope>NUCLEOTIDE SEQUENCE</scope>
    <source>
        <strain evidence="2">MNPRO001-30</strain>
        <tissue evidence="2">Meninges</tissue>
    </source>
</reference>
<evidence type="ECO:0000313" key="2">
    <source>
        <dbReference type="EMBL" id="KAJ1348893.1"/>
    </source>
</evidence>
<proteinExistence type="predicted"/>
<dbReference type="Proteomes" id="UP001196413">
    <property type="component" value="Unassembled WGS sequence"/>
</dbReference>
<accession>A0AAD5M1H3</accession>
<evidence type="ECO:0000259" key="1">
    <source>
        <dbReference type="PROSITE" id="PS50006"/>
    </source>
</evidence>
<gene>
    <name evidence="2" type="ORF">KIN20_004298</name>
</gene>
<dbReference type="AlphaFoldDB" id="A0AAD5M1H3"/>
<dbReference type="InterPro" id="IPR000253">
    <property type="entry name" value="FHA_dom"/>
</dbReference>